<proteinExistence type="predicted"/>
<keyword evidence="1" id="KW-0732">Signal</keyword>
<keyword evidence="4" id="KW-1185">Reference proteome</keyword>
<accession>A0A143HPG8</accession>
<dbReference type="KEGG" id="mthd:A3224_14375"/>
<dbReference type="GeneID" id="76609219"/>
<feature type="chain" id="PRO_5013476346" description="DUF3857 domain-containing protein" evidence="1">
    <location>
        <begin position="19"/>
        <end position="284"/>
    </location>
</feature>
<dbReference type="EMBL" id="CP014864">
    <property type="protein sequence ID" value="AMX03609.1"/>
    <property type="molecule type" value="Genomic_DNA"/>
</dbReference>
<dbReference type="AlphaFoldDB" id="A0A143HPG8"/>
<evidence type="ECO:0000313" key="2">
    <source>
        <dbReference type="EMBL" id="AMX03609.1"/>
    </source>
</evidence>
<dbReference type="Proteomes" id="UP000076077">
    <property type="component" value="Chromosome"/>
</dbReference>
<evidence type="ECO:0008006" key="5">
    <source>
        <dbReference type="Google" id="ProtNLM"/>
    </source>
</evidence>
<dbReference type="RefSeq" id="WP_067156134.1">
    <property type="nucleotide sequence ID" value="NZ_CP014864.1"/>
</dbReference>
<reference evidence="2" key="1">
    <citation type="submission" date="2016-03" db="EMBL/GenBank/DDBJ databases">
        <authorList>
            <person name="Ploux O."/>
        </authorList>
    </citation>
    <scope>NUCLEOTIDE SEQUENCE [LARGE SCALE GENOMIC DNA]</scope>
    <source>
        <strain evidence="2">DAU221</strain>
    </source>
</reference>
<organism evidence="2 4">
    <name type="scientific">Microbulbifer thermotolerans</name>
    <dbReference type="NCBI Taxonomy" id="252514"/>
    <lineage>
        <taxon>Bacteria</taxon>
        <taxon>Pseudomonadati</taxon>
        <taxon>Pseudomonadota</taxon>
        <taxon>Gammaproteobacteria</taxon>
        <taxon>Cellvibrionales</taxon>
        <taxon>Microbulbiferaceae</taxon>
        <taxon>Microbulbifer</taxon>
    </lineage>
</organism>
<feature type="signal peptide" evidence="1">
    <location>
        <begin position="1"/>
        <end position="18"/>
    </location>
</feature>
<gene>
    <name evidence="2" type="ORF">A3224_14375</name>
    <name evidence="3" type="ORF">OQJ68_05335</name>
</gene>
<reference evidence="4" key="2">
    <citation type="submission" date="2016-03" db="EMBL/GenBank/DDBJ databases">
        <authorList>
            <person name="Lee Y.-S."/>
            <person name="Choi Y.-L."/>
        </authorList>
    </citation>
    <scope>NUCLEOTIDE SEQUENCE [LARGE SCALE GENOMIC DNA]</scope>
    <source>
        <strain evidence="4">DAU221</strain>
    </source>
</reference>
<protein>
    <recommendedName>
        <fullName evidence="5">DUF3857 domain-containing protein</fullName>
    </recommendedName>
</protein>
<evidence type="ECO:0000313" key="4">
    <source>
        <dbReference type="Proteomes" id="UP000076077"/>
    </source>
</evidence>
<dbReference type="EMBL" id="JAPHQB010000006">
    <property type="protein sequence ID" value="MCX2801209.1"/>
    <property type="molecule type" value="Genomic_DNA"/>
</dbReference>
<dbReference type="Proteomes" id="UP001209730">
    <property type="component" value="Unassembled WGS sequence"/>
</dbReference>
<evidence type="ECO:0000313" key="3">
    <source>
        <dbReference type="EMBL" id="MCX2801209.1"/>
    </source>
</evidence>
<evidence type="ECO:0000256" key="1">
    <source>
        <dbReference type="SAM" id="SignalP"/>
    </source>
</evidence>
<name>A0A143HPG8_MICTH</name>
<sequence>MKFAYFLLGIFAISSAYANSDRAINGVLAKELEGQKYRVFKQMAALETMEKLNDGQEVTLSEVEAHPEFDIFRFYILDDGGNRVFNKKYTMRDLGLIDSRFDSISLTVNDTAVHNDKDDILHGNLVPLEKRFDGTYEPVKVFLSTFDSRGKVIAKQVATNFFIKDNYKHTNLDYGISFSCTAQNQIAMTIKWDYPWYLPKTEDVHLYFPYNVEFKLDGDFHLTSDNKRFDAYGFTVTPEIERQLLQSKAGALRIPLHQWSTARYTWKSNGLAEAYSRVKYFCKD</sequence>
<reference evidence="3" key="3">
    <citation type="submission" date="2022-11" db="EMBL/GenBank/DDBJ databases">
        <title>Chitin-degrading and fungicidal potential of chitinolytic bacterial strains from marine environment of the Pacific Ocean regions.</title>
        <authorList>
            <person name="Pentekhina I."/>
            <person name="Nedashkovskaya O."/>
            <person name="Seitkalieva A."/>
            <person name="Podvolotskaya A."/>
            <person name="Tekutyeva L."/>
            <person name="Balabanova L."/>
        </authorList>
    </citation>
    <scope>NUCLEOTIDE SEQUENCE</scope>
    <source>
        <strain evidence="3">KMM 6838</strain>
    </source>
</reference>